<accession>A0A1A9UZ81</accession>
<dbReference type="STRING" id="7395.A0A1A9UZ81"/>
<reference evidence="2" key="1">
    <citation type="submission" date="2020-05" db="UniProtKB">
        <authorList>
            <consortium name="EnsemblMetazoa"/>
        </authorList>
    </citation>
    <scope>IDENTIFICATION</scope>
    <source>
        <strain evidence="2">TTRI</strain>
    </source>
</reference>
<dbReference type="EnsemblMetazoa" id="GAUT020542-RA">
    <property type="protein sequence ID" value="GAUT020542-PA"/>
    <property type="gene ID" value="GAUT020542"/>
</dbReference>
<feature type="signal peptide" evidence="1">
    <location>
        <begin position="1"/>
        <end position="24"/>
    </location>
</feature>
<dbReference type="VEuPathDB" id="VectorBase:GAUT020542"/>
<name>A0A1A9UZ81_GLOAU</name>
<evidence type="ECO:0000313" key="2">
    <source>
        <dbReference type="EnsemblMetazoa" id="GAUT020542-PA"/>
    </source>
</evidence>
<dbReference type="AlphaFoldDB" id="A0A1A9UZ81"/>
<keyword evidence="1" id="KW-0732">Signal</keyword>
<evidence type="ECO:0000256" key="1">
    <source>
        <dbReference type="SAM" id="SignalP"/>
    </source>
</evidence>
<sequence>MRWPSTNLLVTLLAMLLILPMVFGSRTNNQEFGSKLGIHFEEVGSTTISTSQWNLIIKGGFTRNHVVFNITLPLVNRDKFKVYKLTPVPSYINNTTNVKRGRYFLVSPSQLNSCDILTQDSFICRNIQLQYYFNAGKCKCEINLVNNLTLPNCQLERLTTNVT</sequence>
<organism evidence="2 3">
    <name type="scientific">Glossina austeni</name>
    <name type="common">Savannah tsetse fly</name>
    <dbReference type="NCBI Taxonomy" id="7395"/>
    <lineage>
        <taxon>Eukaryota</taxon>
        <taxon>Metazoa</taxon>
        <taxon>Ecdysozoa</taxon>
        <taxon>Arthropoda</taxon>
        <taxon>Hexapoda</taxon>
        <taxon>Insecta</taxon>
        <taxon>Pterygota</taxon>
        <taxon>Neoptera</taxon>
        <taxon>Endopterygota</taxon>
        <taxon>Diptera</taxon>
        <taxon>Brachycera</taxon>
        <taxon>Muscomorpha</taxon>
        <taxon>Hippoboscoidea</taxon>
        <taxon>Glossinidae</taxon>
        <taxon>Glossina</taxon>
    </lineage>
</organism>
<dbReference type="Proteomes" id="UP000078200">
    <property type="component" value="Unassembled WGS sequence"/>
</dbReference>
<keyword evidence="3" id="KW-1185">Reference proteome</keyword>
<evidence type="ECO:0000313" key="3">
    <source>
        <dbReference type="Proteomes" id="UP000078200"/>
    </source>
</evidence>
<protein>
    <submittedName>
        <fullName evidence="2">Uncharacterized protein</fullName>
    </submittedName>
</protein>
<feature type="chain" id="PRO_5008398911" evidence="1">
    <location>
        <begin position="25"/>
        <end position="163"/>
    </location>
</feature>
<proteinExistence type="predicted"/>